<evidence type="ECO:0000313" key="7">
    <source>
        <dbReference type="EMBL" id="NME70414.1"/>
    </source>
</evidence>
<dbReference type="PANTHER" id="PTHR43780">
    <property type="entry name" value="1-AMINOCYCLOPROPANE-1-CARBOXYLATE DEAMINASE-RELATED"/>
    <property type="match status" value="1"/>
</dbReference>
<dbReference type="InterPro" id="IPR027278">
    <property type="entry name" value="ACCD_DCysDesulf"/>
</dbReference>
<evidence type="ECO:0000259" key="6">
    <source>
        <dbReference type="Pfam" id="PF00291"/>
    </source>
</evidence>
<feature type="active site" description="Nucleophile" evidence="4">
    <location>
        <position position="71"/>
    </location>
</feature>
<dbReference type="Pfam" id="PF00291">
    <property type="entry name" value="PALP"/>
    <property type="match status" value="1"/>
</dbReference>
<keyword evidence="8" id="KW-1185">Reference proteome</keyword>
<evidence type="ECO:0000256" key="1">
    <source>
        <dbReference type="ARBA" id="ARBA00001933"/>
    </source>
</evidence>
<evidence type="ECO:0000256" key="4">
    <source>
        <dbReference type="PIRSR" id="PIRSR006278-1"/>
    </source>
</evidence>
<dbReference type="InterPro" id="IPR036052">
    <property type="entry name" value="TrpB-like_PALP_sf"/>
</dbReference>
<gene>
    <name evidence="7" type="ORF">HHU12_20735</name>
</gene>
<comment type="similarity">
    <text evidence="2">Belongs to the ACC deaminase/D-cysteine desulfhydrase family.</text>
</comment>
<organism evidence="7 8">
    <name type="scientific">Flammeovirga aprica JL-4</name>
    <dbReference type="NCBI Taxonomy" id="694437"/>
    <lineage>
        <taxon>Bacteria</taxon>
        <taxon>Pseudomonadati</taxon>
        <taxon>Bacteroidota</taxon>
        <taxon>Cytophagia</taxon>
        <taxon>Cytophagales</taxon>
        <taxon>Flammeovirgaceae</taxon>
        <taxon>Flammeovirga</taxon>
    </lineage>
</organism>
<dbReference type="Proteomes" id="UP000576082">
    <property type="component" value="Unassembled WGS sequence"/>
</dbReference>
<dbReference type="InterPro" id="IPR001926">
    <property type="entry name" value="TrpB-like_PALP"/>
</dbReference>
<name>A0A7X9RXD6_9BACT</name>
<evidence type="ECO:0000256" key="2">
    <source>
        <dbReference type="ARBA" id="ARBA00008639"/>
    </source>
</evidence>
<feature type="domain" description="Tryptophan synthase beta chain-like PALP" evidence="6">
    <location>
        <begin position="6"/>
        <end position="292"/>
    </location>
</feature>
<accession>A0A7X9RXD6</accession>
<sequence length="298" mass="33326">MESFELPIENTPLQELTDSIFSENGVRFFVKRDDLTHPEVSGNKWRKLKYNLLQAKKEGYQKILTFGGAYSNHIHAFAAAGKLYGLDTIGVIRGEEHLPLNPTLDFATQQGMELTYLDRSSFRDYKSHIPVLEEKFGSFYMAPMGGSNTLALKGVGELGEELNEVLEAGDYVCTACGTGGTLAGLISSLRSDVNVIGFPALKGGEFLYDDINEFLEGLDASSFPQWTLNTDYHFGGYAKKKPELMAFIDQFHQKYNIELERIYTGKMIYGVTDLIKQGYFNKGQKIIVLHSGGLQINR</sequence>
<dbReference type="Gene3D" id="3.40.50.1100">
    <property type="match status" value="2"/>
</dbReference>
<keyword evidence="3 5" id="KW-0663">Pyridoxal phosphate</keyword>
<dbReference type="RefSeq" id="WP_169658652.1">
    <property type="nucleotide sequence ID" value="NZ_JABANE010000063.1"/>
</dbReference>
<dbReference type="SUPFAM" id="SSF53686">
    <property type="entry name" value="Tryptophan synthase beta subunit-like PLP-dependent enzymes"/>
    <property type="match status" value="1"/>
</dbReference>
<comment type="cofactor">
    <cofactor evidence="1">
        <name>pyridoxal 5'-phosphate</name>
        <dbReference type="ChEBI" id="CHEBI:597326"/>
    </cofactor>
</comment>
<protein>
    <submittedName>
        <fullName evidence="7">1-aminocyclopropane-1-carboxylate deaminase/D-cysteine desulfhydrase</fullName>
    </submittedName>
</protein>
<evidence type="ECO:0000256" key="5">
    <source>
        <dbReference type="PIRSR" id="PIRSR006278-2"/>
    </source>
</evidence>
<proteinExistence type="inferred from homology"/>
<dbReference type="EMBL" id="JABANE010000063">
    <property type="protein sequence ID" value="NME70414.1"/>
    <property type="molecule type" value="Genomic_DNA"/>
</dbReference>
<dbReference type="PANTHER" id="PTHR43780:SF2">
    <property type="entry name" value="1-AMINOCYCLOPROPANE-1-CARBOXYLATE DEAMINASE-RELATED"/>
    <property type="match status" value="1"/>
</dbReference>
<comment type="caution">
    <text evidence="7">The sequence shown here is derived from an EMBL/GenBank/DDBJ whole genome shotgun (WGS) entry which is preliminary data.</text>
</comment>
<dbReference type="PIRSF" id="PIRSF006278">
    <property type="entry name" value="ACCD_DCysDesulf"/>
    <property type="match status" value="1"/>
</dbReference>
<evidence type="ECO:0000313" key="8">
    <source>
        <dbReference type="Proteomes" id="UP000576082"/>
    </source>
</evidence>
<feature type="modified residue" description="N6-(pyridoxal phosphate)lysine" evidence="5">
    <location>
        <position position="44"/>
    </location>
</feature>
<reference evidence="7 8" key="1">
    <citation type="submission" date="2020-04" db="EMBL/GenBank/DDBJ databases">
        <title>Flammeovirga sp. SR4, a novel species isolated from seawater.</title>
        <authorList>
            <person name="Wang X."/>
        </authorList>
    </citation>
    <scope>NUCLEOTIDE SEQUENCE [LARGE SCALE GENOMIC DNA]</scope>
    <source>
        <strain evidence="7 8">ATCC 23126</strain>
    </source>
</reference>
<evidence type="ECO:0000256" key="3">
    <source>
        <dbReference type="ARBA" id="ARBA00022898"/>
    </source>
</evidence>
<dbReference type="GO" id="GO:0019148">
    <property type="term" value="F:D-cysteine desulfhydrase activity"/>
    <property type="evidence" value="ECO:0007669"/>
    <property type="project" value="TreeGrafter"/>
</dbReference>
<dbReference type="AlphaFoldDB" id="A0A7X9RXD6"/>